<evidence type="ECO:0000256" key="2">
    <source>
        <dbReference type="ARBA" id="ARBA00023043"/>
    </source>
</evidence>
<accession>A0AB74BTF2</accession>
<dbReference type="PROSITE" id="PS50088">
    <property type="entry name" value="ANK_REPEAT"/>
    <property type="match status" value="6"/>
</dbReference>
<dbReference type="EMBL" id="QQZZ01000181">
    <property type="protein sequence ID" value="RMZ37090.1"/>
    <property type="molecule type" value="Genomic_DNA"/>
</dbReference>
<evidence type="ECO:0000256" key="3">
    <source>
        <dbReference type="PROSITE-ProRule" id="PRU00023"/>
    </source>
</evidence>
<dbReference type="Pfam" id="PF12796">
    <property type="entry name" value="Ank_2"/>
    <property type="match status" value="2"/>
</dbReference>
<protein>
    <submittedName>
        <fullName evidence="5">Ankyrin repeat and socs box protein</fullName>
    </submittedName>
</protein>
<dbReference type="PROSITE" id="PS50297">
    <property type="entry name" value="ANK_REP_REGION"/>
    <property type="match status" value="5"/>
</dbReference>
<feature type="repeat" description="ANK" evidence="3">
    <location>
        <begin position="324"/>
        <end position="356"/>
    </location>
</feature>
<dbReference type="PANTHER" id="PTHR24180:SF45">
    <property type="entry name" value="POLY [ADP-RIBOSE] POLYMERASE TANKYRASE"/>
    <property type="match status" value="1"/>
</dbReference>
<reference evidence="5 6" key="1">
    <citation type="submission" date="2018-07" db="EMBL/GenBank/DDBJ databases">
        <title>Identification of spontaneous genetic mutation associated with occurrence of a yellow conidial color mutant of Aspergillus flavus.</title>
        <authorList>
            <person name="Chang P.-K."/>
            <person name="Mack B.M."/>
            <person name="Scharfenstein L."/>
            <person name="Gilbert M.K."/>
        </authorList>
    </citation>
    <scope>NUCLEOTIDE SEQUENCE [LARGE SCALE GENOMIC DNA]</scope>
    <source>
        <strain evidence="5 6">CA14</strain>
    </source>
</reference>
<evidence type="ECO:0000313" key="6">
    <source>
        <dbReference type="Proteomes" id="UP000275480"/>
    </source>
</evidence>
<dbReference type="Pfam" id="PF13637">
    <property type="entry name" value="Ank_4"/>
    <property type="match status" value="1"/>
</dbReference>
<proteinExistence type="predicted"/>
<feature type="repeat" description="ANK" evidence="3">
    <location>
        <begin position="278"/>
        <end position="310"/>
    </location>
</feature>
<dbReference type="PRINTS" id="PR01415">
    <property type="entry name" value="ANKYRIN"/>
</dbReference>
<dbReference type="InterPro" id="IPR051637">
    <property type="entry name" value="Ank_repeat_dom-contain_49"/>
</dbReference>
<feature type="compositionally biased region" description="Polar residues" evidence="4">
    <location>
        <begin position="181"/>
        <end position="202"/>
    </location>
</feature>
<evidence type="ECO:0000256" key="4">
    <source>
        <dbReference type="SAM" id="MobiDB-lite"/>
    </source>
</evidence>
<name>A0AB74BTF2_ASPFL</name>
<comment type="caution">
    <text evidence="5">The sequence shown here is derived from an EMBL/GenBank/DDBJ whole genome shotgun (WGS) entry which is preliminary data.</text>
</comment>
<feature type="repeat" description="ANK" evidence="3">
    <location>
        <begin position="462"/>
        <end position="494"/>
    </location>
</feature>
<evidence type="ECO:0000313" key="5">
    <source>
        <dbReference type="EMBL" id="RMZ37090.1"/>
    </source>
</evidence>
<dbReference type="Gene3D" id="1.25.40.20">
    <property type="entry name" value="Ankyrin repeat-containing domain"/>
    <property type="match status" value="3"/>
</dbReference>
<dbReference type="SMART" id="SM00248">
    <property type="entry name" value="ANK"/>
    <property type="match status" value="8"/>
</dbReference>
<keyword evidence="1" id="KW-0677">Repeat</keyword>
<gene>
    <name evidence="5" type="ORF">CA14_006353</name>
</gene>
<feature type="repeat" description="ANK" evidence="3">
    <location>
        <begin position="357"/>
        <end position="389"/>
    </location>
</feature>
<dbReference type="SUPFAM" id="SSF48403">
    <property type="entry name" value="Ankyrin repeat"/>
    <property type="match status" value="1"/>
</dbReference>
<dbReference type="PANTHER" id="PTHR24180">
    <property type="entry name" value="CYCLIN-DEPENDENT KINASE INHIBITOR 2C-RELATED"/>
    <property type="match status" value="1"/>
</dbReference>
<feature type="region of interest" description="Disordered" evidence="4">
    <location>
        <begin position="177"/>
        <end position="203"/>
    </location>
</feature>
<evidence type="ECO:0000256" key="1">
    <source>
        <dbReference type="ARBA" id="ARBA00022737"/>
    </source>
</evidence>
<dbReference type="AlphaFoldDB" id="A0AB74BTF2"/>
<keyword evidence="2 3" id="KW-0040">ANK repeat</keyword>
<dbReference type="InterPro" id="IPR036770">
    <property type="entry name" value="Ankyrin_rpt-contain_sf"/>
</dbReference>
<sequence length="560" mass="61789">MALEAIGTASAILTLAESSVGASLKLYQFFTTIRDAPREITSISRDIKNFNTLAKNLKTALESKDVRTVVDKDPQIKQALNDLLDPLNDCHQACLQIQERVERHFQPETSVDQTSDGNSKVHRIKRIKSGYVTWYFRRGEVFSLISRFQLTKGMFSDGMGSLTLLLSFRTSMMISKDPDTTHTSGKSQLDNSANSWTNSLPTQKRKFDDDAGSAIIEYVERLSNIAPSPSIVPSLYRRETPSDPKYINELLDAVRRGTVVTVEMILNHVDIDARDPCTGRTALSIAAELGDRDMTKLLLIQGASVNIRQYSLSSYCFGRPAMASGRFPLHWAIAGNHIVVAELLLQYGANPNARNSPGRSALQEACMRSDLKMVRLLLQYGADVNARSYNHGWAPIHEAANDRPIEILQLLLEYEPVLDVPAVFEPHAPGAAPLHLAVRSHSLDALRLLLSSGADPDALMVEDMTALHLAAAMGWVEGITVLLDAGASINARDACTRETPIHKAARNIKMDAIGILGARGADTEIKNIDGQNYQTLLECARRSPDDWRVDPLLGSYCTFY</sequence>
<dbReference type="InterPro" id="IPR002110">
    <property type="entry name" value="Ankyrin_rpt"/>
</dbReference>
<feature type="repeat" description="ANK" evidence="3">
    <location>
        <begin position="429"/>
        <end position="461"/>
    </location>
</feature>
<dbReference type="Proteomes" id="UP000275480">
    <property type="component" value="Unassembled WGS sequence"/>
</dbReference>
<feature type="repeat" description="ANK" evidence="3">
    <location>
        <begin position="496"/>
        <end position="528"/>
    </location>
</feature>
<organism evidence="5 6">
    <name type="scientific">Aspergillus flavus</name>
    <dbReference type="NCBI Taxonomy" id="5059"/>
    <lineage>
        <taxon>Eukaryota</taxon>
        <taxon>Fungi</taxon>
        <taxon>Dikarya</taxon>
        <taxon>Ascomycota</taxon>
        <taxon>Pezizomycotina</taxon>
        <taxon>Eurotiomycetes</taxon>
        <taxon>Eurotiomycetidae</taxon>
        <taxon>Eurotiales</taxon>
        <taxon>Aspergillaceae</taxon>
        <taxon>Aspergillus</taxon>
        <taxon>Aspergillus subgen. Circumdati</taxon>
    </lineage>
</organism>